<name>F5L9E7_CALTT</name>
<dbReference type="EMBL" id="AFCE01000156">
    <property type="protein sequence ID" value="EGL82089.1"/>
    <property type="molecule type" value="Genomic_DNA"/>
</dbReference>
<reference evidence="1 2" key="1">
    <citation type="journal article" date="2011" name="J. Bacteriol.">
        <title>Draft genome sequence of the thermoalkaliphilic Caldalkalibacillus thermarum strain TA2.A1.</title>
        <authorList>
            <person name="Kalamorz F."/>
            <person name="Keis S."/>
            <person name="McMillan D.G."/>
            <person name="Olsson K."/>
            <person name="Stanton J.A."/>
            <person name="Stockwell P."/>
            <person name="Black M.A."/>
            <person name="Klingeman D.M."/>
            <person name="Land M.L."/>
            <person name="Han C.S."/>
            <person name="Martin S.L."/>
            <person name="Becher S.A."/>
            <person name="Peddie C.J."/>
            <person name="Morgan H.W."/>
            <person name="Matthies D."/>
            <person name="Preiss L."/>
            <person name="Meier T."/>
            <person name="Brown S.D."/>
            <person name="Cook G.M."/>
        </authorList>
    </citation>
    <scope>NUCLEOTIDE SEQUENCE [LARGE SCALE GENOMIC DNA]</scope>
    <source>
        <strain evidence="1 2">TA2.A1</strain>
    </source>
</reference>
<dbReference type="AlphaFoldDB" id="F5L9E7"/>
<organism evidence="1 2">
    <name type="scientific">Caldalkalibacillus thermarum (strain TA2.A1)</name>
    <dbReference type="NCBI Taxonomy" id="986075"/>
    <lineage>
        <taxon>Bacteria</taxon>
        <taxon>Bacillati</taxon>
        <taxon>Bacillota</taxon>
        <taxon>Bacilli</taxon>
        <taxon>Bacillales</taxon>
        <taxon>Bacillaceae</taxon>
        <taxon>Caldalkalibacillus</taxon>
    </lineage>
</organism>
<evidence type="ECO:0000313" key="1">
    <source>
        <dbReference type="EMBL" id="EGL82089.1"/>
    </source>
</evidence>
<dbReference type="Proteomes" id="UP000010716">
    <property type="component" value="Unassembled WGS sequence"/>
</dbReference>
<sequence length="30" mass="3673">MTKKRITGPFLNNSDQLKWQKQIVKEEKRK</sequence>
<accession>F5L9E7</accession>
<evidence type="ECO:0000313" key="2">
    <source>
        <dbReference type="Proteomes" id="UP000010716"/>
    </source>
</evidence>
<protein>
    <submittedName>
        <fullName evidence="1">Uncharacterized protein</fullName>
    </submittedName>
</protein>
<proteinExistence type="predicted"/>
<gene>
    <name evidence="1" type="ORF">CathTA2_2452</name>
</gene>
<comment type="caution">
    <text evidence="1">The sequence shown here is derived from an EMBL/GenBank/DDBJ whole genome shotgun (WGS) entry which is preliminary data.</text>
</comment>